<accession>A0A426YM31</accession>
<gene>
    <name evidence="1" type="ORF">B296_00026651</name>
</gene>
<organism evidence="1 2">
    <name type="scientific">Ensete ventricosum</name>
    <name type="common">Abyssinian banana</name>
    <name type="synonym">Musa ensete</name>
    <dbReference type="NCBI Taxonomy" id="4639"/>
    <lineage>
        <taxon>Eukaryota</taxon>
        <taxon>Viridiplantae</taxon>
        <taxon>Streptophyta</taxon>
        <taxon>Embryophyta</taxon>
        <taxon>Tracheophyta</taxon>
        <taxon>Spermatophyta</taxon>
        <taxon>Magnoliopsida</taxon>
        <taxon>Liliopsida</taxon>
        <taxon>Zingiberales</taxon>
        <taxon>Musaceae</taxon>
        <taxon>Ensete</taxon>
    </lineage>
</organism>
<dbReference type="Proteomes" id="UP000287651">
    <property type="component" value="Unassembled WGS sequence"/>
</dbReference>
<reference evidence="1 2" key="1">
    <citation type="journal article" date="2014" name="Agronomy (Basel)">
        <title>A Draft Genome Sequence for Ensete ventricosum, the Drought-Tolerant Tree Against Hunger.</title>
        <authorList>
            <person name="Harrison J."/>
            <person name="Moore K.A."/>
            <person name="Paszkiewicz K."/>
            <person name="Jones T."/>
            <person name="Grant M."/>
            <person name="Ambacheew D."/>
            <person name="Muzemil S."/>
            <person name="Studholme D.J."/>
        </authorList>
    </citation>
    <scope>NUCLEOTIDE SEQUENCE [LARGE SCALE GENOMIC DNA]</scope>
</reference>
<dbReference type="EMBL" id="AMZH03011497">
    <property type="protein sequence ID" value="RRT52770.1"/>
    <property type="molecule type" value="Genomic_DNA"/>
</dbReference>
<proteinExistence type="predicted"/>
<evidence type="ECO:0000313" key="2">
    <source>
        <dbReference type="Proteomes" id="UP000287651"/>
    </source>
</evidence>
<dbReference type="AlphaFoldDB" id="A0A426YM31"/>
<comment type="caution">
    <text evidence="1">The sequence shown here is derived from an EMBL/GenBank/DDBJ whole genome shotgun (WGS) entry which is preliminary data.</text>
</comment>
<name>A0A426YM31_ENSVE</name>
<sequence length="80" mass="9266">MLRGIPCFSIFKQLDLIYLNQGLVRYSGPDLWMQPGQYILEISIIGKEVTEIMDCDERLKSLIYQQATKIMDCDGTTQKF</sequence>
<protein>
    <submittedName>
        <fullName evidence="1">Uncharacterized protein</fullName>
    </submittedName>
</protein>
<evidence type="ECO:0000313" key="1">
    <source>
        <dbReference type="EMBL" id="RRT52770.1"/>
    </source>
</evidence>